<keyword evidence="2" id="KW-1185">Reference proteome</keyword>
<sequence length="55" mass="6042">MLTAGNKDLIKETYRKLISVRLSKRLQEVGDLDADKVQEAISQAGLTPEAKKSIA</sequence>
<comment type="caution">
    <text evidence="1">The sequence shown here is derived from an EMBL/GenBank/DDBJ whole genome shotgun (WGS) entry which is preliminary data.</text>
</comment>
<dbReference type="EMBL" id="ABYK01000010">
    <property type="protein sequence ID" value="EDZ95556.1"/>
    <property type="molecule type" value="Genomic_DNA"/>
</dbReference>
<dbReference type="AlphaFoldDB" id="B5VZ84"/>
<accession>B5VZ84</accession>
<protein>
    <submittedName>
        <fullName evidence="1">Nitrate reductase, beta subunit</fullName>
    </submittedName>
</protein>
<evidence type="ECO:0000313" key="1">
    <source>
        <dbReference type="EMBL" id="EDZ95556.1"/>
    </source>
</evidence>
<name>B5VZ84_LIMMA</name>
<organism evidence="1 2">
    <name type="scientific">Limnospira maxima CS-328</name>
    <dbReference type="NCBI Taxonomy" id="513049"/>
    <lineage>
        <taxon>Bacteria</taxon>
        <taxon>Bacillati</taxon>
        <taxon>Cyanobacteriota</taxon>
        <taxon>Cyanophyceae</taxon>
        <taxon>Oscillatoriophycideae</taxon>
        <taxon>Oscillatoriales</taxon>
        <taxon>Sirenicapillariaceae</taxon>
        <taxon>Limnospira</taxon>
    </lineage>
</organism>
<reference evidence="1 2" key="1">
    <citation type="journal article" date="2011" name="Appl. Environ. Microbiol.">
        <title>Contribution of a Sodium Ion Gradient to Energy Conservation during Fermentation in the Cyanobacterium Arthrospira (Spirulina) maxima CS-328.</title>
        <authorList>
            <person name="Carrieri D."/>
            <person name="Ananyev G."/>
            <person name="Lenz O."/>
            <person name="Bryant D.A."/>
            <person name="Dismukes G.C."/>
        </authorList>
    </citation>
    <scope>NUCLEOTIDE SEQUENCE [LARGE SCALE GENOMIC DNA]</scope>
    <source>
        <strain evidence="1 2">CS-328</strain>
    </source>
</reference>
<evidence type="ECO:0000313" key="2">
    <source>
        <dbReference type="Proteomes" id="UP000004061"/>
    </source>
</evidence>
<gene>
    <name evidence="1" type="ORF">AmaxDRAFT_1826</name>
</gene>
<dbReference type="Proteomes" id="UP000004061">
    <property type="component" value="Unassembled WGS sequence"/>
</dbReference>
<proteinExistence type="predicted"/>